<sequence length="354" mass="41535">MTNTLNDIISKTIAKRPKEFVDPKSSELSLTVLDNFAKSQEILKEILGLLYPNGKKQSKSDFSKTQNVERAIIQAEALYYSHRFCKEQYIFFVLLPIEHFHESRWSNSYYKKRIDPIVKKIDEVKKRHGLKDDEDWPARHGPREYHRLSKEYDKLFDQTFVEVLKEFGLNDLADLKEKKPQKLNKLREHGRRIFFHENSLPEAIKESIIHYEHEAVRAYKSKAYLAGIIALAAALEGVLLLLCLQKIEEASNAFLKLKGSNKKYKPQDPTTWSFEILINVCNQIGWIKNIKTENCEFNSTEIAHYLRRMRNYVHPARQCKDRAWIVTSQKEYEFSKSLYIAFVSNLNKISEILS</sequence>
<dbReference type="PATRIC" id="fig|40335.7.peg.1764"/>
<organism evidence="1 2">
    <name type="scientific">Legionella tucsonensis</name>
    <dbReference type="NCBI Taxonomy" id="40335"/>
    <lineage>
        <taxon>Bacteria</taxon>
        <taxon>Pseudomonadati</taxon>
        <taxon>Pseudomonadota</taxon>
        <taxon>Gammaproteobacteria</taxon>
        <taxon>Legionellales</taxon>
        <taxon>Legionellaceae</taxon>
        <taxon>Legionella</taxon>
    </lineage>
</organism>
<dbReference type="EMBL" id="LNZA01000001">
    <property type="protein sequence ID" value="KTD73816.1"/>
    <property type="molecule type" value="Genomic_DNA"/>
</dbReference>
<protein>
    <submittedName>
        <fullName evidence="1">Uncharacterized protein</fullName>
    </submittedName>
</protein>
<reference evidence="1 2" key="1">
    <citation type="submission" date="2015-11" db="EMBL/GenBank/DDBJ databases">
        <title>Genomic analysis of 38 Legionella species identifies large and diverse effector repertoires.</title>
        <authorList>
            <person name="Burstein D."/>
            <person name="Amaro F."/>
            <person name="Zusman T."/>
            <person name="Lifshitz Z."/>
            <person name="Cohen O."/>
            <person name="Gilbert J.A."/>
            <person name="Pupko T."/>
            <person name="Shuman H.A."/>
            <person name="Segal G."/>
        </authorList>
    </citation>
    <scope>NUCLEOTIDE SEQUENCE [LARGE SCALE GENOMIC DNA]</scope>
    <source>
        <strain evidence="1 2">ATCC 49180</strain>
    </source>
</reference>
<dbReference type="AlphaFoldDB" id="A0A0W0ZXI0"/>
<gene>
    <name evidence="1" type="ORF">Ltuc_1663</name>
</gene>
<accession>A0A0W0ZXI0</accession>
<name>A0A0W0ZXI0_9GAMM</name>
<proteinExistence type="predicted"/>
<dbReference type="STRING" id="40335.Ltuc_1663"/>
<keyword evidence="2" id="KW-1185">Reference proteome</keyword>
<dbReference type="RefSeq" id="WP_058520814.1">
    <property type="nucleotide sequence ID" value="NZ_CAAAIP010000008.1"/>
</dbReference>
<dbReference type="OrthoDB" id="6121546at2"/>
<comment type="caution">
    <text evidence="1">The sequence shown here is derived from an EMBL/GenBank/DDBJ whole genome shotgun (WGS) entry which is preliminary data.</text>
</comment>
<evidence type="ECO:0000313" key="2">
    <source>
        <dbReference type="Proteomes" id="UP000054693"/>
    </source>
</evidence>
<dbReference type="Proteomes" id="UP000054693">
    <property type="component" value="Unassembled WGS sequence"/>
</dbReference>
<evidence type="ECO:0000313" key="1">
    <source>
        <dbReference type="EMBL" id="KTD73816.1"/>
    </source>
</evidence>